<evidence type="ECO:0008006" key="9">
    <source>
        <dbReference type="Google" id="ProtNLM"/>
    </source>
</evidence>
<protein>
    <recommendedName>
        <fullName evidence="9">Cystathionine beta-lyase</fullName>
    </recommendedName>
</protein>
<proteinExistence type="inferred from homology"/>
<evidence type="ECO:0000313" key="8">
    <source>
        <dbReference type="EMBL" id="SVB70477.1"/>
    </source>
</evidence>
<accession>A0A382G7C6</accession>
<dbReference type="PANTHER" id="PTHR43500:SF1">
    <property type="entry name" value="CYSTATHIONINE BETA-LYASE-RELATED"/>
    <property type="match status" value="1"/>
</dbReference>
<dbReference type="GO" id="GO:0019346">
    <property type="term" value="P:transsulfuration"/>
    <property type="evidence" value="ECO:0007669"/>
    <property type="project" value="InterPro"/>
</dbReference>
<dbReference type="FunFam" id="3.40.640.10:FF:000046">
    <property type="entry name" value="Cystathionine gamma-lyase"/>
    <property type="match status" value="1"/>
</dbReference>
<sequence length="240" mass="26303">MPLCCSTFFAFDHKPQAQRIPEMKDETKLVTTGRDPENNHGVVNPPVYHASTILHPTLDALDRSRKRREAGERGVYYGRKGTPTTFSLEDMVCALEGGHRCQVYPSGLAAIAGSLLAFVKAGDHILMTDAAYAPARRFCNDLASRYDVSTTFYDPAIGTGIRDLIHDKTRVVYVEAPGTATFVMQDIPAIADAAHKMDCVVMMDNTWASPLYCKPFELGVDVSIQAGTKYIVGHSDVMIG</sequence>
<keyword evidence="4" id="KW-0456">Lyase</keyword>
<evidence type="ECO:0000256" key="3">
    <source>
        <dbReference type="ARBA" id="ARBA00022898"/>
    </source>
</evidence>
<dbReference type="EMBL" id="UINC01053676">
    <property type="protein sequence ID" value="SVB70477.1"/>
    <property type="molecule type" value="Genomic_DNA"/>
</dbReference>
<evidence type="ECO:0000256" key="2">
    <source>
        <dbReference type="ARBA" id="ARBA00009077"/>
    </source>
</evidence>
<dbReference type="InterPro" id="IPR000277">
    <property type="entry name" value="Cys/Met-Metab_PyrdxlP-dep_enz"/>
</dbReference>
<dbReference type="InterPro" id="IPR006233">
    <property type="entry name" value="Cys_b_lyase_bac"/>
</dbReference>
<organism evidence="8">
    <name type="scientific">marine metagenome</name>
    <dbReference type="NCBI Taxonomy" id="408172"/>
    <lineage>
        <taxon>unclassified sequences</taxon>
        <taxon>metagenomes</taxon>
        <taxon>ecological metagenomes</taxon>
    </lineage>
</organism>
<comment type="pathway">
    <text evidence="5">Amino-acid biosynthesis; L-methionine biosynthesis via de novo pathway; L-homocysteine from L-cystathionine: step 1/1.</text>
</comment>
<evidence type="ECO:0000256" key="6">
    <source>
        <dbReference type="ARBA" id="ARBA00047517"/>
    </source>
</evidence>
<evidence type="ECO:0000256" key="5">
    <source>
        <dbReference type="ARBA" id="ARBA00046315"/>
    </source>
</evidence>
<dbReference type="Pfam" id="PF01053">
    <property type="entry name" value="Cys_Met_Meta_PP"/>
    <property type="match status" value="1"/>
</dbReference>
<keyword evidence="3" id="KW-0663">Pyridoxal phosphate</keyword>
<dbReference type="PANTHER" id="PTHR43500">
    <property type="entry name" value="CYSTATHIONINE BETA-LYASE-RELATED"/>
    <property type="match status" value="1"/>
</dbReference>
<comment type="catalytic activity">
    <reaction evidence="6">
        <text>L,L-cystathionine + H2O = L-homocysteine + pyruvate + NH4(+)</text>
        <dbReference type="Rhea" id="RHEA:13965"/>
        <dbReference type="ChEBI" id="CHEBI:15361"/>
        <dbReference type="ChEBI" id="CHEBI:15377"/>
        <dbReference type="ChEBI" id="CHEBI:28938"/>
        <dbReference type="ChEBI" id="CHEBI:58161"/>
        <dbReference type="ChEBI" id="CHEBI:58199"/>
    </reaction>
</comment>
<dbReference type="InterPro" id="IPR015421">
    <property type="entry name" value="PyrdxlP-dep_Trfase_major"/>
</dbReference>
<dbReference type="InterPro" id="IPR054542">
    <property type="entry name" value="Cys_met_metab_PP"/>
</dbReference>
<evidence type="ECO:0000256" key="1">
    <source>
        <dbReference type="ARBA" id="ARBA00001933"/>
    </source>
</evidence>
<dbReference type="Gene3D" id="3.40.640.10">
    <property type="entry name" value="Type I PLP-dependent aspartate aminotransferase-like (Major domain)"/>
    <property type="match status" value="1"/>
</dbReference>
<dbReference type="InterPro" id="IPR015424">
    <property type="entry name" value="PyrdxlP-dep_Trfase"/>
</dbReference>
<name>A0A382G7C6_9ZZZZ</name>
<dbReference type="GO" id="GO:0019450">
    <property type="term" value="P:L-cysteine catabolic process to pyruvate"/>
    <property type="evidence" value="ECO:0007669"/>
    <property type="project" value="TreeGrafter"/>
</dbReference>
<dbReference type="GO" id="GO:0047804">
    <property type="term" value="F:cysteine-S-conjugate beta-lyase activity"/>
    <property type="evidence" value="ECO:0007669"/>
    <property type="project" value="UniProtKB-EC"/>
</dbReference>
<dbReference type="AlphaFoldDB" id="A0A382G7C6"/>
<dbReference type="GO" id="GO:0030170">
    <property type="term" value="F:pyridoxal phosphate binding"/>
    <property type="evidence" value="ECO:0007669"/>
    <property type="project" value="InterPro"/>
</dbReference>
<reference evidence="8" key="1">
    <citation type="submission" date="2018-05" db="EMBL/GenBank/DDBJ databases">
        <authorList>
            <person name="Lanie J.A."/>
            <person name="Ng W.-L."/>
            <person name="Kazmierczak K.M."/>
            <person name="Andrzejewski T.M."/>
            <person name="Davidsen T.M."/>
            <person name="Wayne K.J."/>
            <person name="Tettelin H."/>
            <person name="Glass J.I."/>
            <person name="Rusch D."/>
            <person name="Podicherti R."/>
            <person name="Tsui H.-C.T."/>
            <person name="Winkler M.E."/>
        </authorList>
    </citation>
    <scope>NUCLEOTIDE SEQUENCE</scope>
</reference>
<comment type="similarity">
    <text evidence="2">Belongs to the trans-sulfuration enzymes family.</text>
</comment>
<evidence type="ECO:0000256" key="4">
    <source>
        <dbReference type="ARBA" id="ARBA00023239"/>
    </source>
</evidence>
<dbReference type="PROSITE" id="PS00868">
    <property type="entry name" value="CYS_MET_METAB_PP"/>
    <property type="match status" value="1"/>
</dbReference>
<evidence type="ECO:0000256" key="7">
    <source>
        <dbReference type="ARBA" id="ARBA00047625"/>
    </source>
</evidence>
<comment type="catalytic activity">
    <reaction evidence="7">
        <text>an S-substituted L-cysteine + H2O = a thiol + pyruvate + NH4(+)</text>
        <dbReference type="Rhea" id="RHEA:18121"/>
        <dbReference type="ChEBI" id="CHEBI:15361"/>
        <dbReference type="ChEBI" id="CHEBI:15377"/>
        <dbReference type="ChEBI" id="CHEBI:28938"/>
        <dbReference type="ChEBI" id="CHEBI:29256"/>
        <dbReference type="ChEBI" id="CHEBI:58717"/>
        <dbReference type="EC" id="4.4.1.13"/>
    </reaction>
</comment>
<gene>
    <name evidence="8" type="ORF">METZ01_LOCUS223331</name>
</gene>
<comment type="cofactor">
    <cofactor evidence="1">
        <name>pyridoxal 5'-phosphate</name>
        <dbReference type="ChEBI" id="CHEBI:597326"/>
    </cofactor>
</comment>
<dbReference type="SUPFAM" id="SSF53383">
    <property type="entry name" value="PLP-dependent transferases"/>
    <property type="match status" value="1"/>
</dbReference>
<feature type="non-terminal residue" evidence="8">
    <location>
        <position position="240"/>
    </location>
</feature>